<evidence type="ECO:0000256" key="5">
    <source>
        <dbReference type="ARBA" id="ARBA00023136"/>
    </source>
</evidence>
<reference evidence="9 10" key="1">
    <citation type="submission" date="2018-09" db="EMBL/GenBank/DDBJ databases">
        <title>A high-quality reference genome of wild soybean provides a powerful tool to mine soybean genomes.</title>
        <authorList>
            <person name="Xie M."/>
            <person name="Chung C.Y.L."/>
            <person name="Li M.-W."/>
            <person name="Wong F.-L."/>
            <person name="Chan T.-F."/>
            <person name="Lam H.-M."/>
        </authorList>
    </citation>
    <scope>NUCLEOTIDE SEQUENCE [LARGE SCALE GENOMIC DNA]</scope>
    <source>
        <strain evidence="10">cv. W05</strain>
        <tissue evidence="9">Hypocotyl of etiolated seedlings</tissue>
    </source>
</reference>
<feature type="domain" description="Reticulon" evidence="8">
    <location>
        <begin position="146"/>
        <end position="302"/>
    </location>
</feature>
<dbReference type="PROSITE" id="PS50845">
    <property type="entry name" value="RETICULON"/>
    <property type="match status" value="1"/>
</dbReference>
<evidence type="ECO:0000256" key="1">
    <source>
        <dbReference type="ARBA" id="ARBA00004477"/>
    </source>
</evidence>
<keyword evidence="4" id="KW-1133">Transmembrane helix</keyword>
<proteinExistence type="predicted"/>
<feature type="compositionally biased region" description="Basic and acidic residues" evidence="7">
    <location>
        <begin position="130"/>
        <end position="140"/>
    </location>
</feature>
<dbReference type="EMBL" id="QZWG01000011">
    <property type="protein sequence ID" value="RZB83488.1"/>
    <property type="molecule type" value="Genomic_DNA"/>
</dbReference>
<evidence type="ECO:0000256" key="3">
    <source>
        <dbReference type="ARBA" id="ARBA00022824"/>
    </source>
</evidence>
<feature type="compositionally biased region" description="Polar residues" evidence="7">
    <location>
        <begin position="1"/>
        <end position="10"/>
    </location>
</feature>
<dbReference type="Proteomes" id="UP000289340">
    <property type="component" value="Chromosome 11"/>
</dbReference>
<feature type="region of interest" description="Disordered" evidence="7">
    <location>
        <begin position="1"/>
        <end position="140"/>
    </location>
</feature>
<protein>
    <recommendedName>
        <fullName evidence="6">Reticulon-like protein</fullName>
    </recommendedName>
</protein>
<feature type="compositionally biased region" description="Low complexity" evidence="7">
    <location>
        <begin position="33"/>
        <end position="43"/>
    </location>
</feature>
<dbReference type="GO" id="GO:0005789">
    <property type="term" value="C:endoplasmic reticulum membrane"/>
    <property type="evidence" value="ECO:0007669"/>
    <property type="project" value="UniProtKB-SubCell"/>
</dbReference>
<keyword evidence="3 6" id="KW-0256">Endoplasmic reticulum</keyword>
<dbReference type="InterPro" id="IPR003388">
    <property type="entry name" value="Reticulon"/>
</dbReference>
<keyword evidence="5" id="KW-0472">Membrane</keyword>
<feature type="compositionally biased region" description="Basic residues" evidence="7">
    <location>
        <begin position="105"/>
        <end position="116"/>
    </location>
</feature>
<dbReference type="InterPro" id="IPR044647">
    <property type="entry name" value="RTNLB17/18/21"/>
</dbReference>
<comment type="caution">
    <text evidence="9">The sequence shown here is derived from an EMBL/GenBank/DDBJ whole genome shotgun (WGS) entry which is preliminary data.</text>
</comment>
<feature type="region of interest" description="Disordered" evidence="7">
    <location>
        <begin position="363"/>
        <end position="397"/>
    </location>
</feature>
<evidence type="ECO:0000259" key="8">
    <source>
        <dbReference type="PROSITE" id="PS50845"/>
    </source>
</evidence>
<feature type="compositionally biased region" description="Basic and acidic residues" evidence="7">
    <location>
        <begin position="363"/>
        <end position="372"/>
    </location>
</feature>
<dbReference type="PANTHER" id="PTHR46626:SF3">
    <property type="entry name" value="RETICULON-LIKE PROTEIN"/>
    <property type="match status" value="1"/>
</dbReference>
<keyword evidence="2" id="KW-0812">Transmembrane</keyword>
<name>A0A445ICA7_GLYSO</name>
<evidence type="ECO:0000256" key="4">
    <source>
        <dbReference type="ARBA" id="ARBA00022989"/>
    </source>
</evidence>
<evidence type="ECO:0000313" key="10">
    <source>
        <dbReference type="Proteomes" id="UP000289340"/>
    </source>
</evidence>
<dbReference type="AlphaFoldDB" id="A0A445ICA7"/>
<organism evidence="9 10">
    <name type="scientific">Glycine soja</name>
    <name type="common">Wild soybean</name>
    <dbReference type="NCBI Taxonomy" id="3848"/>
    <lineage>
        <taxon>Eukaryota</taxon>
        <taxon>Viridiplantae</taxon>
        <taxon>Streptophyta</taxon>
        <taxon>Embryophyta</taxon>
        <taxon>Tracheophyta</taxon>
        <taxon>Spermatophyta</taxon>
        <taxon>Magnoliopsida</taxon>
        <taxon>eudicotyledons</taxon>
        <taxon>Gunneridae</taxon>
        <taxon>Pentapetalae</taxon>
        <taxon>rosids</taxon>
        <taxon>fabids</taxon>
        <taxon>Fabales</taxon>
        <taxon>Fabaceae</taxon>
        <taxon>Papilionoideae</taxon>
        <taxon>50 kb inversion clade</taxon>
        <taxon>NPAAA clade</taxon>
        <taxon>indigoferoid/millettioid clade</taxon>
        <taxon>Phaseoleae</taxon>
        <taxon>Glycine</taxon>
        <taxon>Glycine subgen. Soja</taxon>
    </lineage>
</organism>
<gene>
    <name evidence="9" type="ORF">D0Y65_032153</name>
</gene>
<evidence type="ECO:0000256" key="2">
    <source>
        <dbReference type="ARBA" id="ARBA00022692"/>
    </source>
</evidence>
<dbReference type="PANTHER" id="PTHR46626">
    <property type="entry name" value="RETICULON-LIKE PROTEIN B17"/>
    <property type="match status" value="1"/>
</dbReference>
<comment type="subcellular location">
    <subcellularLocation>
        <location evidence="1 6">Endoplasmic reticulum membrane</location>
        <topology evidence="1 6">Multi-pass membrane protein</topology>
    </subcellularLocation>
</comment>
<dbReference type="Gramene" id="XM_028332836.1">
    <property type="protein sequence ID" value="XP_028188637.1"/>
    <property type="gene ID" value="LOC114375086"/>
</dbReference>
<dbReference type="Pfam" id="PF02453">
    <property type="entry name" value="Reticulon"/>
    <property type="match status" value="1"/>
</dbReference>
<sequence length="397" mass="44613">MDSSSHQQNPCLLITDKPTQQQEPLLPLPLPLSPLATPTRSPSPAVPRSTTPPPELPDSAGVRRRCKTRAPQTASPRNPRKSRRRSELEIREEKDSTFVEEVGKPRTRRQTARTKKEKPNSVPPSTPSPKSEEENGGDLDHVGQVVSDLIMWKDASKSTFWFGFCSLCLLSSCFTQGLNFSVFSALSQLGILLSGVSFFSNSICQRNEVEEKREIKLTEDDILRLAKLILPALNFAISRMRALFSGEPSMTLKVVPFLLLGAEYGHLITIRRLCAIGFVVSFSVPKLYSCYTVQINQRAEGLKSWLLDTWSACTHKKKVMASALMTFWNLSSIKTRIFTVFILLVLFRYLRQHVVLQLEDGEAKVGEKEQQKDSAMAEPEEKEPQQALVVKEQGRQN</sequence>
<evidence type="ECO:0000256" key="6">
    <source>
        <dbReference type="RuleBase" id="RU363132"/>
    </source>
</evidence>
<keyword evidence="10" id="KW-1185">Reference proteome</keyword>
<evidence type="ECO:0000313" key="9">
    <source>
        <dbReference type="EMBL" id="RZB83488.1"/>
    </source>
</evidence>
<evidence type="ECO:0000256" key="7">
    <source>
        <dbReference type="SAM" id="MobiDB-lite"/>
    </source>
</evidence>
<accession>A0A445ICA7</accession>
<feature type="compositionally biased region" description="Basic and acidic residues" evidence="7">
    <location>
        <begin position="85"/>
        <end position="104"/>
    </location>
</feature>